<keyword evidence="2" id="KW-1185">Reference proteome</keyword>
<dbReference type="AlphaFoldDB" id="H0I244"/>
<organism evidence="1 2">
    <name type="scientific">Mesorhizobium alhagi CCNWXJ12-2</name>
    <dbReference type="NCBI Taxonomy" id="1107882"/>
    <lineage>
        <taxon>Bacteria</taxon>
        <taxon>Pseudomonadati</taxon>
        <taxon>Pseudomonadota</taxon>
        <taxon>Alphaproteobacteria</taxon>
        <taxon>Hyphomicrobiales</taxon>
        <taxon>Phyllobacteriaceae</taxon>
        <taxon>Allomesorhizobium</taxon>
    </lineage>
</organism>
<proteinExistence type="predicted"/>
<dbReference type="Proteomes" id="UP000003250">
    <property type="component" value="Unassembled WGS sequence"/>
</dbReference>
<name>H0I244_9HYPH</name>
<sequence>MRSVPAFKERQPRHTILEEMVPQIASGLNGEPILR</sequence>
<dbReference type="PATRIC" id="fig|1107882.3.peg.6319"/>
<protein>
    <submittedName>
        <fullName evidence="1">Uncharacterized protein</fullName>
    </submittedName>
</protein>
<evidence type="ECO:0000313" key="1">
    <source>
        <dbReference type="EMBL" id="EHK52930.1"/>
    </source>
</evidence>
<reference evidence="1 2" key="1">
    <citation type="journal article" date="2012" name="J. Bacteriol.">
        <title>Draft Genome Sequence of Mesorhizobium alhagi CCNWXJ12-2T, a Novel Salt-Resistant Species Isolated from the Desert of Northwestern China.</title>
        <authorList>
            <person name="Zhou M."/>
            <person name="Chen W."/>
            <person name="Chen H."/>
            <person name="Wei G."/>
        </authorList>
    </citation>
    <scope>NUCLEOTIDE SEQUENCE [LARGE SCALE GENOMIC DNA]</scope>
    <source>
        <strain evidence="1 2">CCNWXJ12-2</strain>
    </source>
</reference>
<dbReference type="EMBL" id="AHAM01000297">
    <property type="protein sequence ID" value="EHK52930.1"/>
    <property type="molecule type" value="Genomic_DNA"/>
</dbReference>
<evidence type="ECO:0000313" key="2">
    <source>
        <dbReference type="Proteomes" id="UP000003250"/>
    </source>
</evidence>
<gene>
    <name evidence="1" type="ORF">MAXJ12_32709</name>
</gene>
<accession>H0I244</accession>